<accession>A0A238Z6Q9</accession>
<comment type="similarity">
    <text evidence="1 5 6 10">Belongs to the histidinol dehydrogenase family.</text>
</comment>
<dbReference type="InterPro" id="IPR022695">
    <property type="entry name" value="Histidinol_DH_monofunct"/>
</dbReference>
<feature type="binding site" evidence="5 8">
    <location>
        <position position="241"/>
    </location>
    <ligand>
        <name>substrate</name>
    </ligand>
</feature>
<keyword evidence="3 5" id="KW-0862">Zinc</keyword>
<dbReference type="PRINTS" id="PR00083">
    <property type="entry name" value="HOLDHDRGNASE"/>
</dbReference>
<name>A0A238Z6Q9_9BACT</name>
<gene>
    <name evidence="5" type="primary">hisD</name>
    <name evidence="11" type="ORF">SAMN04488503_1267</name>
</gene>
<dbReference type="OrthoDB" id="9805269at2"/>
<evidence type="ECO:0000256" key="6">
    <source>
        <dbReference type="PIRNR" id="PIRNR000099"/>
    </source>
</evidence>
<dbReference type="CDD" id="cd06572">
    <property type="entry name" value="Histidinol_dh"/>
    <property type="match status" value="1"/>
</dbReference>
<feature type="binding site" evidence="5 9">
    <location>
        <position position="365"/>
    </location>
    <ligand>
        <name>Zn(2+)</name>
        <dbReference type="ChEBI" id="CHEBI:29105"/>
    </ligand>
</feature>
<dbReference type="InterPro" id="IPR012131">
    <property type="entry name" value="Hstdl_DH"/>
</dbReference>
<feature type="binding site" evidence="5 8">
    <location>
        <position position="365"/>
    </location>
    <ligand>
        <name>substrate</name>
    </ligand>
</feature>
<dbReference type="InterPro" id="IPR016161">
    <property type="entry name" value="Ald_DH/histidinol_DH"/>
</dbReference>
<keyword evidence="5" id="KW-0368">Histidine biosynthesis</keyword>
<comment type="cofactor">
    <cofactor evidence="5 9">
        <name>Zn(2+)</name>
        <dbReference type="ChEBI" id="CHEBI:29105"/>
    </cofactor>
    <text evidence="5 9">Binds 1 zinc ion per subunit.</text>
</comment>
<feature type="active site" description="Proton acceptor" evidence="5 7">
    <location>
        <position position="331"/>
    </location>
</feature>
<evidence type="ECO:0000256" key="3">
    <source>
        <dbReference type="ARBA" id="ARBA00022833"/>
    </source>
</evidence>
<evidence type="ECO:0000256" key="8">
    <source>
        <dbReference type="PIRSR" id="PIRSR000099-3"/>
    </source>
</evidence>
<dbReference type="UniPathway" id="UPA00031">
    <property type="reaction ID" value="UER00014"/>
</dbReference>
<feature type="binding site" evidence="5 8">
    <location>
        <position position="332"/>
    </location>
    <ligand>
        <name>substrate</name>
    </ligand>
</feature>
<evidence type="ECO:0000313" key="11">
    <source>
        <dbReference type="EMBL" id="SNR78581.1"/>
    </source>
</evidence>
<dbReference type="Pfam" id="PF00815">
    <property type="entry name" value="Histidinol_dh"/>
    <property type="match status" value="1"/>
</dbReference>
<dbReference type="EC" id="1.1.1.23" evidence="5"/>
<dbReference type="GO" id="GO:0005829">
    <property type="term" value="C:cytosol"/>
    <property type="evidence" value="ECO:0007669"/>
    <property type="project" value="TreeGrafter"/>
</dbReference>
<comment type="pathway">
    <text evidence="5">Amino-acid biosynthesis; L-histidine biosynthesis; L-histidine from 5-phospho-alpha-D-ribose 1-diphosphate: step 9/9.</text>
</comment>
<keyword evidence="5" id="KW-0520">NAD</keyword>
<keyword evidence="2 5" id="KW-0479">Metal-binding</keyword>
<dbReference type="GO" id="GO:0008270">
    <property type="term" value="F:zinc ion binding"/>
    <property type="evidence" value="ECO:0007669"/>
    <property type="project" value="UniProtKB-UniRule"/>
</dbReference>
<dbReference type="EMBL" id="FZOC01000002">
    <property type="protein sequence ID" value="SNR78581.1"/>
    <property type="molecule type" value="Genomic_DNA"/>
</dbReference>
<feature type="binding site" evidence="5 9">
    <location>
        <position position="424"/>
    </location>
    <ligand>
        <name>Zn(2+)</name>
        <dbReference type="ChEBI" id="CHEBI:29105"/>
    </ligand>
</feature>
<dbReference type="RefSeq" id="WP_089272852.1">
    <property type="nucleotide sequence ID" value="NZ_FZOC01000002.1"/>
</dbReference>
<evidence type="ECO:0000256" key="2">
    <source>
        <dbReference type="ARBA" id="ARBA00022723"/>
    </source>
</evidence>
<dbReference type="GO" id="GO:0004399">
    <property type="term" value="F:histidinol dehydrogenase activity"/>
    <property type="evidence" value="ECO:0007669"/>
    <property type="project" value="UniProtKB-UniRule"/>
</dbReference>
<sequence>MPCRILRVPAEMDVDALLSWLSGRKNPGNDVTARVRDILADVQQRGDTALRDYTRRFDAPNLPSRFRVPHRDIAAALKSVAASDLDILREAIARVRDFHARQAEQSWFTTSADGTVLGQMVRPVDRVGLYVPGGQGGETPLISSLIMNAVPAQVAGVTDIAVISPPRKDSTLNPYILATAALLGLTEIHRAGSAWGIAALAYGTASIRPCDVIAGPGNIYVATAKALLVGEVGIDMIAGPSEITILADESADPEYLAADMLSQAEHDPLAAAICITTNPKLATALRSALDRQLATLPRHELARRSLKDWGAILVADDTEAGIELVNRLAPEHLELAVADPFALLGKIRNAGAIFLGHHCPEPVGDYFAGPNHVLPTLGTARFSSALSVQSFCKKSSIIATSAAYVTEHGGKIARLARLEGLEAHARSVEARLKPDAN</sequence>
<dbReference type="AlphaFoldDB" id="A0A238Z6Q9"/>
<feature type="binding site" evidence="5 9">
    <location>
        <position position="263"/>
    </location>
    <ligand>
        <name>Zn(2+)</name>
        <dbReference type="ChEBI" id="CHEBI:29105"/>
    </ligand>
</feature>
<dbReference type="PIRSF" id="PIRSF000099">
    <property type="entry name" value="Histidinol_dh"/>
    <property type="match status" value="1"/>
</dbReference>
<evidence type="ECO:0000256" key="5">
    <source>
        <dbReference type="HAMAP-Rule" id="MF_01024"/>
    </source>
</evidence>
<feature type="active site" description="Proton acceptor" evidence="5 7">
    <location>
        <position position="332"/>
    </location>
</feature>
<evidence type="ECO:0000256" key="7">
    <source>
        <dbReference type="PIRSR" id="PIRSR000099-1"/>
    </source>
</evidence>
<protein>
    <recommendedName>
        <fullName evidence="5">Histidinol dehydrogenase</fullName>
        <shortName evidence="5">HDH</shortName>
        <ecNumber evidence="5">1.1.1.23</ecNumber>
    </recommendedName>
</protein>
<dbReference type="GO" id="GO:0000105">
    <property type="term" value="P:L-histidine biosynthetic process"/>
    <property type="evidence" value="ECO:0007669"/>
    <property type="project" value="UniProtKB-UniRule"/>
</dbReference>
<keyword evidence="5" id="KW-0028">Amino-acid biosynthesis</keyword>
<evidence type="ECO:0000256" key="1">
    <source>
        <dbReference type="ARBA" id="ARBA00010178"/>
    </source>
</evidence>
<reference evidence="11 12" key="1">
    <citation type="submission" date="2017-06" db="EMBL/GenBank/DDBJ databases">
        <authorList>
            <person name="Kim H.J."/>
            <person name="Triplett B.A."/>
        </authorList>
    </citation>
    <scope>NUCLEOTIDE SEQUENCE [LARGE SCALE GENOMIC DNA]</scope>
    <source>
        <strain evidence="11 12">DSM 13116</strain>
    </source>
</reference>
<keyword evidence="4 5" id="KW-0560">Oxidoreductase</keyword>
<evidence type="ECO:0000256" key="10">
    <source>
        <dbReference type="RuleBase" id="RU004175"/>
    </source>
</evidence>
<feature type="binding site" evidence="5 8">
    <location>
        <position position="419"/>
    </location>
    <ligand>
        <name>substrate</name>
    </ligand>
</feature>
<dbReference type="GO" id="GO:0051287">
    <property type="term" value="F:NAD binding"/>
    <property type="evidence" value="ECO:0007669"/>
    <property type="project" value="InterPro"/>
</dbReference>
<dbReference type="PROSITE" id="PS00611">
    <property type="entry name" value="HISOL_DEHYDROGENASE"/>
    <property type="match status" value="1"/>
</dbReference>
<feature type="binding site" evidence="5 9">
    <location>
        <position position="266"/>
    </location>
    <ligand>
        <name>Zn(2+)</name>
        <dbReference type="ChEBI" id="CHEBI:29105"/>
    </ligand>
</feature>
<dbReference type="Gene3D" id="3.40.50.1980">
    <property type="entry name" value="Nitrogenase molybdenum iron protein domain"/>
    <property type="match status" value="2"/>
</dbReference>
<dbReference type="Proteomes" id="UP000198324">
    <property type="component" value="Unassembled WGS sequence"/>
</dbReference>
<dbReference type="HAMAP" id="MF_01024">
    <property type="entry name" value="HisD"/>
    <property type="match status" value="1"/>
</dbReference>
<dbReference type="PANTHER" id="PTHR21256">
    <property type="entry name" value="HISTIDINOL DEHYDROGENASE HDH"/>
    <property type="match status" value="1"/>
</dbReference>
<organism evidence="11 12">
    <name type="scientific">Humidesulfovibrio mexicanus</name>
    <dbReference type="NCBI Taxonomy" id="147047"/>
    <lineage>
        <taxon>Bacteria</taxon>
        <taxon>Pseudomonadati</taxon>
        <taxon>Thermodesulfobacteriota</taxon>
        <taxon>Desulfovibrionia</taxon>
        <taxon>Desulfovibrionales</taxon>
        <taxon>Desulfovibrionaceae</taxon>
        <taxon>Humidesulfovibrio</taxon>
    </lineage>
</organism>
<feature type="binding site" evidence="5 8">
    <location>
        <position position="424"/>
    </location>
    <ligand>
        <name>substrate</name>
    </ligand>
</feature>
<feature type="binding site" evidence="5 8">
    <location>
        <position position="263"/>
    </location>
    <ligand>
        <name>substrate</name>
    </ligand>
</feature>
<dbReference type="SUPFAM" id="SSF53720">
    <property type="entry name" value="ALDH-like"/>
    <property type="match status" value="1"/>
</dbReference>
<dbReference type="InterPro" id="IPR001692">
    <property type="entry name" value="Histidinol_DH_CS"/>
</dbReference>
<comment type="catalytic activity">
    <reaction evidence="5">
        <text>L-histidinol + 2 NAD(+) + H2O = L-histidine + 2 NADH + 3 H(+)</text>
        <dbReference type="Rhea" id="RHEA:20641"/>
        <dbReference type="ChEBI" id="CHEBI:15377"/>
        <dbReference type="ChEBI" id="CHEBI:15378"/>
        <dbReference type="ChEBI" id="CHEBI:57540"/>
        <dbReference type="ChEBI" id="CHEBI:57595"/>
        <dbReference type="ChEBI" id="CHEBI:57699"/>
        <dbReference type="ChEBI" id="CHEBI:57945"/>
        <dbReference type="EC" id="1.1.1.23"/>
    </reaction>
</comment>
<keyword evidence="12" id="KW-1185">Reference proteome</keyword>
<dbReference type="NCBIfam" id="TIGR00069">
    <property type="entry name" value="hisD"/>
    <property type="match status" value="1"/>
</dbReference>
<dbReference type="PANTHER" id="PTHR21256:SF2">
    <property type="entry name" value="HISTIDINE BIOSYNTHESIS TRIFUNCTIONAL PROTEIN"/>
    <property type="match status" value="1"/>
</dbReference>
<evidence type="ECO:0000256" key="9">
    <source>
        <dbReference type="PIRSR" id="PIRSR000099-4"/>
    </source>
</evidence>
<proteinExistence type="inferred from homology"/>
<evidence type="ECO:0000313" key="12">
    <source>
        <dbReference type="Proteomes" id="UP000198324"/>
    </source>
</evidence>
<comment type="function">
    <text evidence="5">Catalyzes the sequential NAD-dependent oxidations of L-histidinol to L-histidinaldehyde and then to L-histidine.</text>
</comment>
<comment type="caution">
    <text evidence="5">Lacks conserved residue(s) required for the propagation of feature annotation.</text>
</comment>
<feature type="binding site" evidence="5 8">
    <location>
        <position position="266"/>
    </location>
    <ligand>
        <name>substrate</name>
    </ligand>
</feature>
<dbReference type="Gene3D" id="1.20.5.1300">
    <property type="match status" value="1"/>
</dbReference>
<dbReference type="FunFam" id="3.40.50.1980:FF:000001">
    <property type="entry name" value="Histidinol dehydrogenase"/>
    <property type="match status" value="1"/>
</dbReference>
<evidence type="ECO:0000256" key="4">
    <source>
        <dbReference type="ARBA" id="ARBA00023002"/>
    </source>
</evidence>